<feature type="transmembrane region" description="Helical" evidence="1">
    <location>
        <begin position="248"/>
        <end position="269"/>
    </location>
</feature>
<keyword evidence="3" id="KW-1185">Reference proteome</keyword>
<evidence type="ECO:0000256" key="1">
    <source>
        <dbReference type="SAM" id="Phobius"/>
    </source>
</evidence>
<keyword evidence="1" id="KW-1133">Transmembrane helix</keyword>
<name>A0ABW8SFW7_9CLOT</name>
<comment type="caution">
    <text evidence="2">The sequence shown here is derived from an EMBL/GenBank/DDBJ whole genome shotgun (WGS) entry which is preliminary data.</text>
</comment>
<reference evidence="2 3" key="1">
    <citation type="submission" date="2024-11" db="EMBL/GenBank/DDBJ databases">
        <authorList>
            <person name="Heng Y.C."/>
            <person name="Lim A.C.H."/>
            <person name="Lee J.K.Y."/>
            <person name="Kittelmann S."/>
        </authorList>
    </citation>
    <scope>NUCLEOTIDE SEQUENCE [LARGE SCALE GENOMIC DNA]</scope>
    <source>
        <strain evidence="2 3">WILCCON 0269</strain>
    </source>
</reference>
<evidence type="ECO:0000313" key="3">
    <source>
        <dbReference type="Proteomes" id="UP001623660"/>
    </source>
</evidence>
<sequence length="270" mass="31582">MNFICNIMKSSIMEDLILGFLYSAIIGLVIFVLSYLVNKRDSLKDLLIDLIKVVLALTLIKSSINKICELNGKEYGEFFISVLDKKEIKPEEFKSVNEFIIYDKISYLPNLNNYLVDKFYDKFNDKDGIEIGELNELLGESKDEKDKYIKKNSECVVSIYEYINNKITKINNMLDYYKKLTLEMINIDFDNFKEEISAAENKYRVFKICVDSLIEECKTLNELLSLLTVTIKENRQKLEKELCYIKKILRYMVIIFIVIIIISLLLLIIA</sequence>
<protein>
    <submittedName>
        <fullName evidence="2">Uncharacterized protein</fullName>
    </submittedName>
</protein>
<feature type="transmembrane region" description="Helical" evidence="1">
    <location>
        <begin position="16"/>
        <end position="37"/>
    </location>
</feature>
<proteinExistence type="predicted"/>
<keyword evidence="1" id="KW-0812">Transmembrane</keyword>
<gene>
    <name evidence="2" type="ORF">ACJDU8_00520</name>
</gene>
<accession>A0ABW8SFW7</accession>
<evidence type="ECO:0000313" key="2">
    <source>
        <dbReference type="EMBL" id="MFL0194079.1"/>
    </source>
</evidence>
<dbReference type="Proteomes" id="UP001623660">
    <property type="component" value="Unassembled WGS sequence"/>
</dbReference>
<keyword evidence="1" id="KW-0472">Membrane</keyword>
<dbReference type="EMBL" id="JBJHZX010000001">
    <property type="protein sequence ID" value="MFL0194079.1"/>
    <property type="molecule type" value="Genomic_DNA"/>
</dbReference>
<organism evidence="2 3">
    <name type="scientific">Candidatus Clostridium eludens</name>
    <dbReference type="NCBI Taxonomy" id="3381663"/>
    <lineage>
        <taxon>Bacteria</taxon>
        <taxon>Bacillati</taxon>
        <taxon>Bacillota</taxon>
        <taxon>Clostridia</taxon>
        <taxon>Eubacteriales</taxon>
        <taxon>Clostridiaceae</taxon>
        <taxon>Clostridium</taxon>
    </lineage>
</organism>
<dbReference type="RefSeq" id="WP_406790201.1">
    <property type="nucleotide sequence ID" value="NZ_JBJHZX010000001.1"/>
</dbReference>